<dbReference type="GeneTree" id="ENSGT00940000156117"/>
<dbReference type="Proteomes" id="UP000009136">
    <property type="component" value="Chromosome 8"/>
</dbReference>
<evidence type="ECO:0000313" key="4">
    <source>
        <dbReference type="VGNC" id="VGNC:31157"/>
    </source>
</evidence>
<dbReference type="Ensembl" id="ENSBTAT00000023092.8">
    <property type="protein sequence ID" value="ENSBTAP00000023092.7"/>
    <property type="gene ID" value="ENSBTAG00000017369.8"/>
</dbReference>
<dbReference type="PANTHER" id="PTHR23282">
    <property type="entry name" value="APICAL ENDOSOMAL GLYCOPROTEIN PRECURSOR"/>
    <property type="match status" value="1"/>
</dbReference>
<dbReference type="GO" id="GO:0005783">
    <property type="term" value="C:endoplasmic reticulum"/>
    <property type="evidence" value="ECO:0007669"/>
    <property type="project" value="Ensembl"/>
</dbReference>
<accession>F1MZ93</accession>
<dbReference type="GO" id="GO:0016020">
    <property type="term" value="C:membrane"/>
    <property type="evidence" value="ECO:0007669"/>
    <property type="project" value="InterPro"/>
</dbReference>
<dbReference type="PaxDb" id="9913-ENSBTAP00000023092"/>
<dbReference type="InParanoid" id="F1MZ93"/>
<evidence type="ECO:0000313" key="2">
    <source>
        <dbReference type="Ensembl" id="ENSBTAP00000023092.7"/>
    </source>
</evidence>
<dbReference type="VGNC" id="VGNC:31157">
    <property type="gene designation" value="MAMDC2"/>
</dbReference>
<dbReference type="PANTHER" id="PTHR23282:SF101">
    <property type="entry name" value="MAM DOMAIN-CONTAINING PROTEIN"/>
    <property type="match status" value="1"/>
</dbReference>
<dbReference type="eggNOG" id="ENOG502QVDI">
    <property type="taxonomic scope" value="Eukaryota"/>
</dbReference>
<dbReference type="PROSITE" id="PS50060">
    <property type="entry name" value="MAM_2"/>
    <property type="match status" value="4"/>
</dbReference>
<proteinExistence type="predicted"/>
<protein>
    <submittedName>
        <fullName evidence="2">MAM domain containing 2</fullName>
    </submittedName>
</protein>
<dbReference type="Gene3D" id="2.60.120.200">
    <property type="match status" value="4"/>
</dbReference>
<organism evidence="2 3">
    <name type="scientific">Bos taurus</name>
    <name type="common">Bovine</name>
    <dbReference type="NCBI Taxonomy" id="9913"/>
    <lineage>
        <taxon>Eukaryota</taxon>
        <taxon>Metazoa</taxon>
        <taxon>Chordata</taxon>
        <taxon>Craniata</taxon>
        <taxon>Vertebrata</taxon>
        <taxon>Euteleostomi</taxon>
        <taxon>Mammalia</taxon>
        <taxon>Eutheria</taxon>
        <taxon>Laurasiatheria</taxon>
        <taxon>Artiodactyla</taxon>
        <taxon>Ruminantia</taxon>
        <taxon>Pecora</taxon>
        <taxon>Bovidae</taxon>
        <taxon>Bovinae</taxon>
        <taxon>Bos</taxon>
    </lineage>
</organism>
<reference evidence="2" key="3">
    <citation type="submission" date="2025-09" db="UniProtKB">
        <authorList>
            <consortium name="Ensembl"/>
        </authorList>
    </citation>
    <scope>IDENTIFICATION</scope>
    <source>
        <strain evidence="2">Hereford</strain>
    </source>
</reference>
<dbReference type="SUPFAM" id="SSF49899">
    <property type="entry name" value="Concanavalin A-like lectins/glucanases"/>
    <property type="match status" value="4"/>
</dbReference>
<dbReference type="STRING" id="9913.ENSBTAP00000023092"/>
<evidence type="ECO:0000313" key="3">
    <source>
        <dbReference type="Proteomes" id="UP000009136"/>
    </source>
</evidence>
<dbReference type="OrthoDB" id="10020495at2759"/>
<feature type="domain" description="MAM" evidence="1">
    <location>
        <begin position="523"/>
        <end position="681"/>
    </location>
</feature>
<dbReference type="Pfam" id="PF00629">
    <property type="entry name" value="MAM"/>
    <property type="match status" value="4"/>
</dbReference>
<reference evidence="2" key="1">
    <citation type="submission" date="2018-03" db="EMBL/GenBank/DDBJ databases">
        <title>ARS-UCD1.2.</title>
        <authorList>
            <person name="Rosen B.D."/>
            <person name="Bickhart D.M."/>
            <person name="Koren S."/>
            <person name="Schnabel R.D."/>
            <person name="Hall R."/>
            <person name="Zimin A."/>
            <person name="Dreischer C."/>
            <person name="Schultheiss S."/>
            <person name="Schroeder S.G."/>
            <person name="Elsik C.G."/>
            <person name="Couldrey C."/>
            <person name="Liu G.E."/>
            <person name="Van Tassell C.P."/>
            <person name="Phillippy A.M."/>
            <person name="Smith T.P.L."/>
            <person name="Medrano J.F."/>
        </authorList>
    </citation>
    <scope>NUCLEOTIDE SEQUENCE [LARGE SCALE GENOMIC DNA]</scope>
    <source>
        <strain evidence="2">Hereford</strain>
    </source>
</reference>
<dbReference type="PRINTS" id="PR00020">
    <property type="entry name" value="MAMDOMAIN"/>
</dbReference>
<dbReference type="Bgee" id="ENSBTAG00000017369">
    <property type="expression patterns" value="Expressed in myometrium and 97 other cell types or tissues"/>
</dbReference>
<feature type="domain" description="MAM" evidence="1">
    <location>
        <begin position="207"/>
        <end position="352"/>
    </location>
</feature>
<reference evidence="2" key="2">
    <citation type="submission" date="2025-08" db="UniProtKB">
        <authorList>
            <consortium name="Ensembl"/>
        </authorList>
    </citation>
    <scope>IDENTIFICATION</scope>
    <source>
        <strain evidence="2">Hereford</strain>
    </source>
</reference>
<keyword evidence="3" id="KW-1185">Reference proteome</keyword>
<evidence type="ECO:0000259" key="1">
    <source>
        <dbReference type="PROSITE" id="PS50060"/>
    </source>
</evidence>
<dbReference type="CDD" id="cd06263">
    <property type="entry name" value="MAM"/>
    <property type="match status" value="4"/>
</dbReference>
<dbReference type="AlphaFoldDB" id="F1MZ93"/>
<dbReference type="InterPro" id="IPR051560">
    <property type="entry name" value="MAM_domain-containing"/>
</dbReference>
<name>F1MZ93_BOVIN</name>
<dbReference type="FunCoup" id="F1MZ93">
    <property type="interactions" value="85"/>
</dbReference>
<dbReference type="HOGENOM" id="CLU_015093_0_0_1"/>
<gene>
    <name evidence="2 4" type="primary">MAMDC2</name>
</gene>
<dbReference type="PROSITE" id="PS00740">
    <property type="entry name" value="MAM_1"/>
    <property type="match status" value="2"/>
</dbReference>
<dbReference type="InterPro" id="IPR013320">
    <property type="entry name" value="ConA-like_dom_sf"/>
</dbReference>
<dbReference type="SMART" id="SM00137">
    <property type="entry name" value="MAM"/>
    <property type="match status" value="4"/>
</dbReference>
<feature type="domain" description="MAM" evidence="1">
    <location>
        <begin position="351"/>
        <end position="512"/>
    </location>
</feature>
<dbReference type="VEuPathDB" id="HostDB:ENSBTAG00000017369"/>
<dbReference type="InterPro" id="IPR000998">
    <property type="entry name" value="MAM_dom"/>
</dbReference>
<feature type="domain" description="MAM" evidence="1">
    <location>
        <begin position="690"/>
        <end position="849"/>
    </location>
</feature>
<sequence>MGGAGRLQPQLIPRGSWDACPLQRLTLVPSVKNPNRVTASRPLLSQPVLAGFSKVCSCLLPAQPHPRAGPAVRPASLGTRAASRLQLSKRRSQFRHLQHSFRLPSRVAKLGSFKCALPLISPSPGSSCPCFPRSFHPEQPVPAGWRFAPLSSPPSRQCCSGASSWQCKVVPRGALSCCQRSRDPARIETRFVPTALQLAGALDLPAGSCTFEENTCGFDSVFEFLPWILNEEGHYIYVDTSFAKQGEKAVLLSPDLQAEEWSCLRLVYQIATSSGSPSDPSRLNLYMRFEDESFDRLFWSAKEPSDSWLIASLDLQNSSQKFKILIEGVLGHGNTSSIALFEIKMTTGYCIECDFEENHLCGFVNHWNPNVNWFVGGGNTRNSNSSLPQDHTLKSELGHYMYVDSIYVKHFQEVAQLISPMTTAPMSGCLSFYYQLQQRNDNIFSVYTRDAAGLYEEIWKAGDPGNAVWNLAEAEFSAPYPKEVIFEVAFNGPKGGYVALDDISFSPVHCQNQTERPFSALEASCNFEEDLCNFYQDKEGSGWTRVKVKPNLYRAGDHTSGLGYFLLADTKFTSQPGYIGRLYGPSLPGNQQYCLRFYYAISGFLKMSDTLAVYIFEENHVVQDKIWSVLESPRGIWMQAEITFRKPMPTKVVFMSLCKSLWDCGLVALDDITIELGSCWSPEKLLLPPGECTFEQDECIFTQERRNRSSWQRRRGETPTSYTGPKGDHTTGVGYYMYIEASHLVYGQKARLLSRPLRGVTGKHCLTFFYHMYGAGTGLLNVYLKKEGDSEESLLWRRRGEQSISWLRALIEYSCERQHQIIIEAIRGMSVRSDIAIDDIKFQAGSCAEMEDKSQQSSGYSEDLNEIEY</sequence>